<dbReference type="Proteomes" id="UP000076404">
    <property type="component" value="Chromosome"/>
</dbReference>
<evidence type="ECO:0000259" key="2">
    <source>
        <dbReference type="Pfam" id="PF08308"/>
    </source>
</evidence>
<dbReference type="EMBL" id="CP011454">
    <property type="protein sequence ID" value="AMW04400.1"/>
    <property type="molecule type" value="Genomic_DNA"/>
</dbReference>
<dbReference type="InterPro" id="IPR013229">
    <property type="entry name" value="PEGA"/>
</dbReference>
<dbReference type="AlphaFoldDB" id="A0A143BIV4"/>
<evidence type="ECO:0000256" key="1">
    <source>
        <dbReference type="SAM" id="SignalP"/>
    </source>
</evidence>
<organism evidence="3 4">
    <name type="scientific">Gemmatimonas phototrophica</name>
    <dbReference type="NCBI Taxonomy" id="1379270"/>
    <lineage>
        <taxon>Bacteria</taxon>
        <taxon>Pseudomonadati</taxon>
        <taxon>Gemmatimonadota</taxon>
        <taxon>Gemmatimonadia</taxon>
        <taxon>Gemmatimonadales</taxon>
        <taxon>Gemmatimonadaceae</taxon>
        <taxon>Gemmatimonas</taxon>
    </lineage>
</organism>
<feature type="domain" description="PEGA" evidence="2">
    <location>
        <begin position="90"/>
        <end position="131"/>
    </location>
</feature>
<name>A0A143BIV4_9BACT</name>
<proteinExistence type="predicted"/>
<dbReference type="PROSITE" id="PS51257">
    <property type="entry name" value="PROKAR_LIPOPROTEIN"/>
    <property type="match status" value="1"/>
</dbReference>
<evidence type="ECO:0000313" key="3">
    <source>
        <dbReference type="EMBL" id="AMW04400.1"/>
    </source>
</evidence>
<dbReference type="Gene3D" id="2.60.40.1120">
    <property type="entry name" value="Carboxypeptidase-like, regulatory domain"/>
    <property type="match status" value="1"/>
</dbReference>
<dbReference type="Pfam" id="PF08308">
    <property type="entry name" value="PEGA"/>
    <property type="match status" value="1"/>
</dbReference>
<dbReference type="KEGG" id="gph:GEMMAAP_05190"/>
<reference evidence="3 4" key="2">
    <citation type="journal article" date="2016" name="Environ. Microbiol. Rep.">
        <title>Metagenomic evidence for the presence of phototrophic Gemmatimonadetes bacteria in diverse environments.</title>
        <authorList>
            <person name="Zeng Y."/>
            <person name="Baumbach J."/>
            <person name="Barbosa E.G."/>
            <person name="Azevedo V."/>
            <person name="Zhang C."/>
            <person name="Koblizek M."/>
        </authorList>
    </citation>
    <scope>NUCLEOTIDE SEQUENCE [LARGE SCALE GENOMIC DNA]</scope>
    <source>
        <strain evidence="3 4">AP64</strain>
    </source>
</reference>
<accession>A0A143BIV4</accession>
<sequence>MAAARRPTRVLPLLLACALSACSSARSARDAGRTVSGTSAMVGCEASVKDGARLGRAALTFSGASSGEATLRIEGEAYKSTVLVDVATGTVLELAEGTYQVRITVSGYRAVERSVSVVCGKESTVAVTLNRR</sequence>
<feature type="chain" id="PRO_5007506904" description="PEGA domain-containing protein" evidence="1">
    <location>
        <begin position="29"/>
        <end position="132"/>
    </location>
</feature>
<protein>
    <recommendedName>
        <fullName evidence="2">PEGA domain-containing protein</fullName>
    </recommendedName>
</protein>
<evidence type="ECO:0000313" key="4">
    <source>
        <dbReference type="Proteomes" id="UP000076404"/>
    </source>
</evidence>
<keyword evidence="1" id="KW-0732">Signal</keyword>
<reference evidence="3 4" key="1">
    <citation type="journal article" date="2014" name="Proc. Natl. Acad. Sci. U.S.A.">
        <title>Functional type 2 photosynthetic reaction centers found in the rare bacterial phylum Gemmatimonadetes.</title>
        <authorList>
            <person name="Zeng Y."/>
            <person name="Feng F."/>
            <person name="Medova H."/>
            <person name="Dean J."/>
            <person name="Koblizek M."/>
        </authorList>
    </citation>
    <scope>NUCLEOTIDE SEQUENCE [LARGE SCALE GENOMIC DNA]</scope>
    <source>
        <strain evidence="3 4">AP64</strain>
    </source>
</reference>
<feature type="signal peptide" evidence="1">
    <location>
        <begin position="1"/>
        <end position="28"/>
    </location>
</feature>
<gene>
    <name evidence="3" type="ORF">GEMMAAP_05190</name>
</gene>
<keyword evidence="4" id="KW-1185">Reference proteome</keyword>